<sequence length="51" mass="5764">MHLLYVYVCVKGALLCVKCVRERAFLSSYGAKGHCKGRYKKKISVCGEGYF</sequence>
<comment type="caution">
    <text evidence="1">The sequence shown here is derived from an EMBL/GenBank/DDBJ whole genome shotgun (WGS) entry which is preliminary data.</text>
</comment>
<evidence type="ECO:0000313" key="1">
    <source>
        <dbReference type="EMBL" id="KXB78034.1"/>
    </source>
</evidence>
<name>A0A134BDK7_9BACT</name>
<dbReference type="PATRIC" id="fig|419005.5.peg.1083"/>
<reference evidence="1 2" key="1">
    <citation type="submission" date="2016-01" db="EMBL/GenBank/DDBJ databases">
        <authorList>
            <person name="Oliw E.H."/>
        </authorList>
    </citation>
    <scope>NUCLEOTIDE SEQUENCE [LARGE SCALE GENOMIC DNA]</scope>
    <source>
        <strain evidence="1 2">DNF00307</strain>
    </source>
</reference>
<dbReference type="EMBL" id="LSDL01000050">
    <property type="protein sequence ID" value="KXB78034.1"/>
    <property type="molecule type" value="Genomic_DNA"/>
</dbReference>
<proteinExistence type="predicted"/>
<dbReference type="AlphaFoldDB" id="A0A134BDK7"/>
<dbReference type="Proteomes" id="UP000070531">
    <property type="component" value="Unassembled WGS sequence"/>
</dbReference>
<accession>A0A134BDK7</accession>
<gene>
    <name evidence="1" type="ORF">HMPREF1860_01076</name>
</gene>
<dbReference type="STRING" id="419005.HMPREF1860_01076"/>
<organism evidence="1">
    <name type="scientific">Prevotella amnii</name>
    <dbReference type="NCBI Taxonomy" id="419005"/>
    <lineage>
        <taxon>Bacteria</taxon>
        <taxon>Pseudomonadati</taxon>
        <taxon>Bacteroidota</taxon>
        <taxon>Bacteroidia</taxon>
        <taxon>Bacteroidales</taxon>
        <taxon>Prevotellaceae</taxon>
        <taxon>Prevotella</taxon>
    </lineage>
</organism>
<protein>
    <submittedName>
        <fullName evidence="1">Uncharacterized protein</fullName>
    </submittedName>
</protein>
<evidence type="ECO:0000313" key="2">
    <source>
        <dbReference type="Proteomes" id="UP000070531"/>
    </source>
</evidence>